<name>A0A7W7HFS7_9ACTN</name>
<comment type="caution">
    <text evidence="2">The sequence shown here is derived from an EMBL/GenBank/DDBJ whole genome shotgun (WGS) entry which is preliminary data.</text>
</comment>
<feature type="compositionally biased region" description="Low complexity" evidence="1">
    <location>
        <begin position="38"/>
        <end position="51"/>
    </location>
</feature>
<evidence type="ECO:0000256" key="1">
    <source>
        <dbReference type="SAM" id="MobiDB-lite"/>
    </source>
</evidence>
<sequence length="276" mass="28984">MLPTHPPSIPAPRTSLPGEPAPALPRPSSAGLRRHPAATRAAASPRLASPPTCRPRRRPLDLPARPLPGRRPQAFACRPWPPPGLPARLLPPCPARPCPALPGPARPCPALPGPARPCPALPGPARPCPALPCPASQLGCCLPARPLPGRRPQALCLSALAATRPPPGRGASARRAPSRGRCVGCGVDRRPCRARPRPVGDRVEARPAAQAAPSFRSRGSLGLRAFDPCRRALGGRANSREAAVRYEVSPEPPGSHPRGFRSRPRTSGGDHHHQVP</sequence>
<dbReference type="Proteomes" id="UP000590511">
    <property type="component" value="Unassembled WGS sequence"/>
</dbReference>
<feature type="region of interest" description="Disordered" evidence="1">
    <location>
        <begin position="193"/>
        <end position="216"/>
    </location>
</feature>
<evidence type="ECO:0000313" key="2">
    <source>
        <dbReference type="EMBL" id="MBB4749756.1"/>
    </source>
</evidence>
<feature type="compositionally biased region" description="Pro residues" evidence="1">
    <location>
        <begin position="1"/>
        <end position="10"/>
    </location>
</feature>
<proteinExistence type="predicted"/>
<accession>A0A7W7HFS7</accession>
<organism evidence="2 3">
    <name type="scientific">Actinoplanes lobatus</name>
    <dbReference type="NCBI Taxonomy" id="113568"/>
    <lineage>
        <taxon>Bacteria</taxon>
        <taxon>Bacillati</taxon>
        <taxon>Actinomycetota</taxon>
        <taxon>Actinomycetes</taxon>
        <taxon>Micromonosporales</taxon>
        <taxon>Micromonosporaceae</taxon>
        <taxon>Actinoplanes</taxon>
    </lineage>
</organism>
<dbReference type="AlphaFoldDB" id="A0A7W7HFS7"/>
<protein>
    <submittedName>
        <fullName evidence="2">Uncharacterized protein</fullName>
    </submittedName>
</protein>
<dbReference type="EMBL" id="JACHNC010000001">
    <property type="protein sequence ID" value="MBB4749756.1"/>
    <property type="molecule type" value="Genomic_DNA"/>
</dbReference>
<gene>
    <name evidence="2" type="ORF">BJ964_003917</name>
</gene>
<reference evidence="2 3" key="1">
    <citation type="submission" date="2020-08" db="EMBL/GenBank/DDBJ databases">
        <title>Sequencing the genomes of 1000 actinobacteria strains.</title>
        <authorList>
            <person name="Klenk H.-P."/>
        </authorList>
    </citation>
    <scope>NUCLEOTIDE SEQUENCE [LARGE SCALE GENOMIC DNA]</scope>
    <source>
        <strain evidence="2 3">DSM 43150</strain>
    </source>
</reference>
<feature type="region of interest" description="Disordered" evidence="1">
    <location>
        <begin position="237"/>
        <end position="276"/>
    </location>
</feature>
<feature type="region of interest" description="Disordered" evidence="1">
    <location>
        <begin position="1"/>
        <end position="75"/>
    </location>
</feature>
<evidence type="ECO:0000313" key="3">
    <source>
        <dbReference type="Proteomes" id="UP000590511"/>
    </source>
</evidence>